<dbReference type="RefSeq" id="WP_131756711.1">
    <property type="nucleotide sequence ID" value="NZ_CAACUY010000020.1"/>
</dbReference>
<keyword evidence="2" id="KW-1185">Reference proteome</keyword>
<name>A0ABW2XE90_9ACTN</name>
<dbReference type="Proteomes" id="UP001597063">
    <property type="component" value="Unassembled WGS sequence"/>
</dbReference>
<protein>
    <submittedName>
        <fullName evidence="1">Uncharacterized protein</fullName>
    </submittedName>
</protein>
<gene>
    <name evidence="1" type="ORF">ACFQZM_07460</name>
</gene>
<evidence type="ECO:0000313" key="1">
    <source>
        <dbReference type="EMBL" id="MFD0684327.1"/>
    </source>
</evidence>
<comment type="caution">
    <text evidence="1">The sequence shown here is derived from an EMBL/GenBank/DDBJ whole genome shotgun (WGS) entry which is preliminary data.</text>
</comment>
<reference evidence="2" key="1">
    <citation type="journal article" date="2019" name="Int. J. Syst. Evol. Microbiol.">
        <title>The Global Catalogue of Microorganisms (GCM) 10K type strain sequencing project: providing services to taxonomists for standard genome sequencing and annotation.</title>
        <authorList>
            <consortium name="The Broad Institute Genomics Platform"/>
            <consortium name="The Broad Institute Genome Sequencing Center for Infectious Disease"/>
            <person name="Wu L."/>
            <person name="Ma J."/>
        </authorList>
    </citation>
    <scope>NUCLEOTIDE SEQUENCE [LARGE SCALE GENOMIC DNA]</scope>
    <source>
        <strain evidence="2">JCM 9371</strain>
    </source>
</reference>
<sequence length="238" mass="26241">MSTSSHHVLSRKLEEHVAPDHHPGLQVITDSGPLLLTAHEARNATRAHDGDIALRAAVWQAAVRDARNEYANDRTRLFALWLADPWLRRTLTLVHALLGVTHEDFEAEFTAAFLEALSVIDEELPDLGDRLLKAASAPVWRAARRLSKRIEFPSDPLLINDLDVPSTDLWELEIQPPIDGDHLSAPLRIVGPATAIEGARIGALARRIGLSDFVHRARRPAEGVRVGTLRLRPAGAAR</sequence>
<organism evidence="1 2">
    <name type="scientific">Actinomadura fibrosa</name>
    <dbReference type="NCBI Taxonomy" id="111802"/>
    <lineage>
        <taxon>Bacteria</taxon>
        <taxon>Bacillati</taxon>
        <taxon>Actinomycetota</taxon>
        <taxon>Actinomycetes</taxon>
        <taxon>Streptosporangiales</taxon>
        <taxon>Thermomonosporaceae</taxon>
        <taxon>Actinomadura</taxon>
    </lineage>
</organism>
<accession>A0ABW2XE90</accession>
<proteinExistence type="predicted"/>
<dbReference type="EMBL" id="JBHTGP010000003">
    <property type="protein sequence ID" value="MFD0684327.1"/>
    <property type="molecule type" value="Genomic_DNA"/>
</dbReference>
<evidence type="ECO:0000313" key="2">
    <source>
        <dbReference type="Proteomes" id="UP001597063"/>
    </source>
</evidence>